<dbReference type="PANTHER" id="PTHR12196:SF2">
    <property type="entry name" value="DIPHTHINE--AMMONIA LIGASE"/>
    <property type="match status" value="1"/>
</dbReference>
<dbReference type="EC" id="6.3.1.14" evidence="2"/>
<evidence type="ECO:0000259" key="10">
    <source>
        <dbReference type="Pfam" id="PF01902"/>
    </source>
</evidence>
<evidence type="ECO:0000256" key="9">
    <source>
        <dbReference type="ARBA" id="ARBA00048108"/>
    </source>
</evidence>
<comment type="pathway">
    <text evidence="1">Protein modification; peptidyl-diphthamide biosynthesis.</text>
</comment>
<evidence type="ECO:0000256" key="8">
    <source>
        <dbReference type="ARBA" id="ARBA00031552"/>
    </source>
</evidence>
<keyword evidence="6" id="KW-0067">ATP-binding</keyword>
<evidence type="ECO:0000313" key="11">
    <source>
        <dbReference type="EMBL" id="PJF18618.1"/>
    </source>
</evidence>
<evidence type="ECO:0000256" key="7">
    <source>
        <dbReference type="ARBA" id="ARBA00029814"/>
    </source>
</evidence>
<keyword evidence="12" id="KW-1185">Reference proteome</keyword>
<dbReference type="Pfam" id="PF01902">
    <property type="entry name" value="Diphthami_syn_2"/>
    <property type="match status" value="1"/>
</dbReference>
<dbReference type="InterPro" id="IPR002761">
    <property type="entry name" value="Diphthami_syn_dom"/>
</dbReference>
<accession>A0A2H9TLG9</accession>
<organism evidence="11 12">
    <name type="scientific">Paramicrosporidium saccamoebae</name>
    <dbReference type="NCBI Taxonomy" id="1246581"/>
    <lineage>
        <taxon>Eukaryota</taxon>
        <taxon>Fungi</taxon>
        <taxon>Fungi incertae sedis</taxon>
        <taxon>Cryptomycota</taxon>
        <taxon>Cryptomycota incertae sedis</taxon>
        <taxon>Paramicrosporidium</taxon>
    </lineage>
</organism>
<proteinExistence type="predicted"/>
<dbReference type="FunFam" id="3.40.50.620:FF:000145">
    <property type="entry name" value="ATP-binding domain containing protein"/>
    <property type="match status" value="1"/>
</dbReference>
<feature type="domain" description="Diphthamide synthase" evidence="10">
    <location>
        <begin position="5"/>
        <end position="213"/>
    </location>
</feature>
<comment type="catalytic activity">
    <reaction evidence="9">
        <text>diphthine-[translation elongation factor 2] + NH4(+) + ATP = diphthamide-[translation elongation factor 2] + AMP + diphosphate + H(+)</text>
        <dbReference type="Rhea" id="RHEA:19753"/>
        <dbReference type="Rhea" id="RHEA-COMP:10172"/>
        <dbReference type="Rhea" id="RHEA-COMP:10174"/>
        <dbReference type="ChEBI" id="CHEBI:15378"/>
        <dbReference type="ChEBI" id="CHEBI:16692"/>
        <dbReference type="ChEBI" id="CHEBI:28938"/>
        <dbReference type="ChEBI" id="CHEBI:30616"/>
        <dbReference type="ChEBI" id="CHEBI:33019"/>
        <dbReference type="ChEBI" id="CHEBI:82696"/>
        <dbReference type="ChEBI" id="CHEBI:456215"/>
        <dbReference type="EC" id="6.3.1.14"/>
    </reaction>
</comment>
<evidence type="ECO:0000256" key="2">
    <source>
        <dbReference type="ARBA" id="ARBA00012089"/>
    </source>
</evidence>
<reference evidence="11 12" key="1">
    <citation type="submission" date="2016-10" db="EMBL/GenBank/DDBJ databases">
        <title>The genome of Paramicrosporidium saccamoebae is the missing link in understanding Cryptomycota and Microsporidia evolution.</title>
        <authorList>
            <person name="Quandt C.A."/>
            <person name="Beaudet D."/>
            <person name="Corsaro D."/>
            <person name="Michel R."/>
            <person name="Corradi N."/>
            <person name="James T."/>
        </authorList>
    </citation>
    <scope>NUCLEOTIDE SEQUENCE [LARGE SCALE GENOMIC DNA]</scope>
    <source>
        <strain evidence="11 12">KSL3</strain>
    </source>
</reference>
<name>A0A2H9TLG9_9FUNG</name>
<gene>
    <name evidence="11" type="ORF">PSACC_01578</name>
</gene>
<protein>
    <recommendedName>
        <fullName evidence="3">Diphthine--ammonia ligase</fullName>
        <ecNumber evidence="2">6.3.1.14</ecNumber>
    </recommendedName>
    <alternativeName>
        <fullName evidence="7">Diphthamide synthase</fullName>
    </alternativeName>
    <alternativeName>
        <fullName evidence="8">Diphthamide synthetase</fullName>
    </alternativeName>
</protein>
<dbReference type="GO" id="GO:0017178">
    <property type="term" value="F:diphthine-ammonia ligase activity"/>
    <property type="evidence" value="ECO:0007669"/>
    <property type="project" value="UniProtKB-EC"/>
</dbReference>
<dbReference type="OrthoDB" id="686384at2759"/>
<evidence type="ECO:0000256" key="5">
    <source>
        <dbReference type="ARBA" id="ARBA00022741"/>
    </source>
</evidence>
<dbReference type="SUPFAM" id="SSF52402">
    <property type="entry name" value="Adenine nucleotide alpha hydrolases-like"/>
    <property type="match status" value="1"/>
</dbReference>
<dbReference type="Gene3D" id="3.90.1490.10">
    <property type="entry name" value="putative n-type atp pyrophosphatase, domain 2"/>
    <property type="match status" value="1"/>
</dbReference>
<dbReference type="STRING" id="1246581.A0A2H9TLG9"/>
<dbReference type="GO" id="GO:0005524">
    <property type="term" value="F:ATP binding"/>
    <property type="evidence" value="ECO:0007669"/>
    <property type="project" value="UniProtKB-KW"/>
</dbReference>
<evidence type="ECO:0000256" key="3">
    <source>
        <dbReference type="ARBA" id="ARBA00018426"/>
    </source>
</evidence>
<dbReference type="AlphaFoldDB" id="A0A2H9TLG9"/>
<evidence type="ECO:0000256" key="4">
    <source>
        <dbReference type="ARBA" id="ARBA00022598"/>
    </source>
</evidence>
<dbReference type="PANTHER" id="PTHR12196">
    <property type="entry name" value="DOMAIN OF UNKNOWN FUNCTION 71 DUF71 -CONTAINING PROTEIN"/>
    <property type="match status" value="1"/>
</dbReference>
<dbReference type="CDD" id="cd01994">
    <property type="entry name" value="AANH_PF0828-like"/>
    <property type="match status" value="1"/>
</dbReference>
<dbReference type="InterPro" id="IPR014729">
    <property type="entry name" value="Rossmann-like_a/b/a_fold"/>
</dbReference>
<keyword evidence="5" id="KW-0547">Nucleotide-binding</keyword>
<dbReference type="PIRSF" id="PIRSF039123">
    <property type="entry name" value="Diphthamide_synthase"/>
    <property type="match status" value="1"/>
</dbReference>
<dbReference type="Gene3D" id="3.40.50.620">
    <property type="entry name" value="HUPs"/>
    <property type="match status" value="1"/>
</dbReference>
<comment type="caution">
    <text evidence="11">The sequence shown here is derived from an EMBL/GenBank/DDBJ whole genome shotgun (WGS) entry which is preliminary data.</text>
</comment>
<evidence type="ECO:0000256" key="1">
    <source>
        <dbReference type="ARBA" id="ARBA00005156"/>
    </source>
</evidence>
<evidence type="ECO:0000256" key="6">
    <source>
        <dbReference type="ARBA" id="ARBA00022840"/>
    </source>
</evidence>
<dbReference type="FunFam" id="3.90.1490.10:FF:000001">
    <property type="entry name" value="Diphthine--ammonia ligase"/>
    <property type="match status" value="1"/>
</dbReference>
<keyword evidence="4" id="KW-0436">Ligase</keyword>
<sequence length="231" mass="26093">MMRCVQEGHEIVALANLYPTESEELDSYMYQSVGHDAIVAYAECLNLPLYRRAISGRPVNLEYDYAPTERDEVEDLYELLVQVQREHPDVQGVSSGAILSTYQKNRVENICLRLGMTSLAYLWAAEQHTLLQDMIDSQLQAIIIKVAVFGLDKNDLGKSLAELQPKLVNLAGKFGINVCGEGGEFESLTLDCPLFKRRLVIDETTTVIHKESESAQVAYLKITKWHLEEKQ</sequence>
<dbReference type="GO" id="GO:0017183">
    <property type="term" value="P:protein histidyl modification to diphthamide"/>
    <property type="evidence" value="ECO:0007669"/>
    <property type="project" value="TreeGrafter"/>
</dbReference>
<dbReference type="NCBIfam" id="TIGR00290">
    <property type="entry name" value="MJ0570_dom"/>
    <property type="match status" value="1"/>
</dbReference>
<dbReference type="EMBL" id="MTSL01000112">
    <property type="protein sequence ID" value="PJF18618.1"/>
    <property type="molecule type" value="Genomic_DNA"/>
</dbReference>
<evidence type="ECO:0000313" key="12">
    <source>
        <dbReference type="Proteomes" id="UP000240830"/>
    </source>
</evidence>
<dbReference type="InterPro" id="IPR030662">
    <property type="entry name" value="DPH6/MJ0570"/>
</dbReference>
<dbReference type="Proteomes" id="UP000240830">
    <property type="component" value="Unassembled WGS sequence"/>
</dbReference>